<feature type="compositionally biased region" description="Low complexity" evidence="1">
    <location>
        <begin position="383"/>
        <end position="394"/>
    </location>
</feature>
<feature type="region of interest" description="Disordered" evidence="1">
    <location>
        <begin position="1"/>
        <end position="75"/>
    </location>
</feature>
<dbReference type="AlphaFoldDB" id="A0A8M8UXF3"/>
<feature type="compositionally biased region" description="Low complexity" evidence="1">
    <location>
        <begin position="360"/>
        <end position="370"/>
    </location>
</feature>
<protein>
    <submittedName>
        <fullName evidence="3">Uncharacterized protein LOC110011773</fullName>
    </submittedName>
</protein>
<keyword evidence="2" id="KW-1185">Reference proteome</keyword>
<feature type="region of interest" description="Disordered" evidence="1">
    <location>
        <begin position="330"/>
        <end position="411"/>
    </location>
</feature>
<feature type="region of interest" description="Disordered" evidence="1">
    <location>
        <begin position="302"/>
        <end position="321"/>
    </location>
</feature>
<feature type="region of interest" description="Disordered" evidence="1">
    <location>
        <begin position="251"/>
        <end position="294"/>
    </location>
</feature>
<feature type="compositionally biased region" description="Low complexity" evidence="1">
    <location>
        <begin position="1"/>
        <end position="62"/>
    </location>
</feature>
<gene>
    <name evidence="3" type="primary">LOC110011773</name>
</gene>
<evidence type="ECO:0000256" key="1">
    <source>
        <dbReference type="SAM" id="MobiDB-lite"/>
    </source>
</evidence>
<evidence type="ECO:0000313" key="3">
    <source>
        <dbReference type="RefSeq" id="XP_020548690.1"/>
    </source>
</evidence>
<name>A0A8M8UXF3_SESIN</name>
<dbReference type="RefSeq" id="XP_020548690.1">
    <property type="nucleotide sequence ID" value="XM_020693031.1"/>
</dbReference>
<dbReference type="Proteomes" id="UP000504604">
    <property type="component" value="Linkage group LG3"/>
</dbReference>
<feature type="compositionally biased region" description="Basic and acidic residues" evidence="1">
    <location>
        <begin position="399"/>
        <end position="411"/>
    </location>
</feature>
<organism evidence="2 3">
    <name type="scientific">Sesamum indicum</name>
    <name type="common">Oriental sesame</name>
    <name type="synonym">Sesamum orientale</name>
    <dbReference type="NCBI Taxonomy" id="4182"/>
    <lineage>
        <taxon>Eukaryota</taxon>
        <taxon>Viridiplantae</taxon>
        <taxon>Streptophyta</taxon>
        <taxon>Embryophyta</taxon>
        <taxon>Tracheophyta</taxon>
        <taxon>Spermatophyta</taxon>
        <taxon>Magnoliopsida</taxon>
        <taxon>eudicotyledons</taxon>
        <taxon>Gunneridae</taxon>
        <taxon>Pentapetalae</taxon>
        <taxon>asterids</taxon>
        <taxon>lamiids</taxon>
        <taxon>Lamiales</taxon>
        <taxon>Pedaliaceae</taxon>
        <taxon>Sesamum</taxon>
    </lineage>
</organism>
<dbReference type="KEGG" id="sind:110011773"/>
<reference evidence="3" key="1">
    <citation type="submission" date="2025-08" db="UniProtKB">
        <authorList>
            <consortium name="RefSeq"/>
        </authorList>
    </citation>
    <scope>IDENTIFICATION</scope>
</reference>
<sequence length="513" mass="54614">MPSSSSSNSESRSGSKPRSSSGSSSSRSESASGSSPESGSGSSLGSGSRSVSRSSHGSYSTSPKRNKKFPVTKLKDEQAGPSVLAKLTDWAFGPYQVPGSARQKPLGGCGLDPSFDNFWSLYSFTTSKRSGSRGFFYLSAKPDCGYLSALKSNNEWTKYKPLPKTCGGGLEGDQIRSLTFYKYDPKKLLNEKVLQLSGLSPASLHIEESLGDFLLSVSLAFIAVVFAYANLSLLADSIIMSTRTAMRRIAAQNKSRKGGEIASSSDPKGKGKAVASAQDLSLIPPPSVPSKTLAIATPDGQQPIAVDSEGTPSAHNDHLGYNSSELELGLDEASGGHGVDQGSPGPPEERSKKRRRSPPKKGQGPKSKLGPSDKGKGKEPAEASHPPSKSHSPSVLSRMAKEAADKTSVDEDRDKFLRVAQLATCWEDSRASLRGNVPPPEWQDMSSSSLYGEAGGDTFAIYNSFVSVRDQGALVPNNPIRLEEFAAHSLVQAMTFLRSLSLKCTHYQELYSN</sequence>
<dbReference type="GeneID" id="110011773"/>
<accession>A0A8M8UXF3</accession>
<evidence type="ECO:0000313" key="2">
    <source>
        <dbReference type="Proteomes" id="UP000504604"/>
    </source>
</evidence>
<proteinExistence type="predicted"/>
<feature type="compositionally biased region" description="Basic and acidic residues" evidence="1">
    <location>
        <begin position="371"/>
        <end position="382"/>
    </location>
</feature>
<dbReference type="OrthoDB" id="929302at2759"/>